<evidence type="ECO:0000313" key="10">
    <source>
        <dbReference type="EMBL" id="MEK9515385.1"/>
    </source>
</evidence>
<evidence type="ECO:0000256" key="8">
    <source>
        <dbReference type="HAMAP-Rule" id="MF_00265"/>
    </source>
</evidence>
<keyword evidence="5 8" id="KW-0378">Hydrolase</keyword>
<accession>A0ABU9EWA0</accession>
<keyword evidence="3 8" id="KW-0540">Nuclease</keyword>
<organism evidence="10 11">
    <name type="scientific">Limnospira fusiformis PMC 851.14</name>
    <dbReference type="NCBI Taxonomy" id="2219512"/>
    <lineage>
        <taxon>Bacteria</taxon>
        <taxon>Bacillati</taxon>
        <taxon>Cyanobacteriota</taxon>
        <taxon>Cyanophyceae</taxon>
        <taxon>Oscillatoriophycideae</taxon>
        <taxon>Oscillatoriales</taxon>
        <taxon>Sirenicapillariaceae</taxon>
        <taxon>Limnospira</taxon>
    </lineage>
</organism>
<feature type="binding site" evidence="8">
    <location>
        <position position="96"/>
    </location>
    <ligand>
        <name>Mg(2+)</name>
        <dbReference type="ChEBI" id="CHEBI:18420"/>
    </ligand>
</feature>
<dbReference type="InterPro" id="IPR050556">
    <property type="entry name" value="Type_II_TA_system_RNase"/>
</dbReference>
<dbReference type="Pfam" id="PF01850">
    <property type="entry name" value="PIN"/>
    <property type="match status" value="1"/>
</dbReference>
<dbReference type="HAMAP" id="MF_00265">
    <property type="entry name" value="VapC_Nob1"/>
    <property type="match status" value="1"/>
</dbReference>
<evidence type="ECO:0000256" key="1">
    <source>
        <dbReference type="ARBA" id="ARBA00001946"/>
    </source>
</evidence>
<comment type="similarity">
    <text evidence="7 8">Belongs to the PINc/VapC protein family.</text>
</comment>
<keyword evidence="2 8" id="KW-1277">Toxin-antitoxin system</keyword>
<feature type="binding site" evidence="8">
    <location>
        <position position="11"/>
    </location>
    <ligand>
        <name>Mg(2+)</name>
        <dbReference type="ChEBI" id="CHEBI:18420"/>
    </ligand>
</feature>
<keyword evidence="4 8" id="KW-0479">Metal-binding</keyword>
<dbReference type="PANTHER" id="PTHR33653:SF1">
    <property type="entry name" value="RIBONUCLEASE VAPC2"/>
    <property type="match status" value="1"/>
</dbReference>
<evidence type="ECO:0000256" key="5">
    <source>
        <dbReference type="ARBA" id="ARBA00022801"/>
    </source>
</evidence>
<dbReference type="InterPro" id="IPR002716">
    <property type="entry name" value="PIN_dom"/>
</dbReference>
<gene>
    <name evidence="8" type="primary">vapC</name>
    <name evidence="10" type="ORF">AAEJ74_28190</name>
</gene>
<keyword evidence="8" id="KW-0800">Toxin</keyword>
<proteinExistence type="inferred from homology"/>
<evidence type="ECO:0000313" key="11">
    <source>
        <dbReference type="Proteomes" id="UP001387447"/>
    </source>
</evidence>
<evidence type="ECO:0000256" key="3">
    <source>
        <dbReference type="ARBA" id="ARBA00022722"/>
    </source>
</evidence>
<evidence type="ECO:0000256" key="6">
    <source>
        <dbReference type="ARBA" id="ARBA00022842"/>
    </source>
</evidence>
<feature type="domain" description="PIN" evidence="9">
    <location>
        <begin position="9"/>
        <end position="118"/>
    </location>
</feature>
<reference evidence="10 11" key="1">
    <citation type="journal article" date="2024" name="Front. Microbiol.">
        <title>Transcriptomic insights into the dominance of two phototrophs throughout the water column of a tropical hypersaline-alkaline crater lake (Dziani Dzaha, Mayotte).</title>
        <authorList>
            <person name="Duperron S."/>
            <person name="Halary S."/>
            <person name="Bouly J.-P."/>
            <person name="Roussel T."/>
            <person name="Hugoni M."/>
            <person name="Bruto M."/>
            <person name="Oger P."/>
            <person name="Duval C."/>
            <person name="Woo A."/>
            <person name="Jezequiel D."/>
            <person name="Ader M."/>
            <person name="Leboulanger C."/>
            <person name="Agogue H."/>
            <person name="Grossi V."/>
            <person name="Trousselier M."/>
            <person name="Bernard C."/>
        </authorList>
    </citation>
    <scope>NUCLEOTIDE SEQUENCE [LARGE SCALE GENOMIC DNA]</scope>
    <source>
        <strain evidence="10 11">PMC 851.14</strain>
    </source>
</reference>
<sequence>MGLICCRLILDTNVAIAILKAYSSAIALLATEQLEFENCAISQITRMELLSYPNLEAEEEQTIQNLLANLLVLKLDEKIEQEAIAFRRNHNVKLPDAIIAATAKVYGLRLLTLDRQLQAKFSTDLP</sequence>
<dbReference type="PANTHER" id="PTHR33653">
    <property type="entry name" value="RIBONUCLEASE VAPC2"/>
    <property type="match status" value="1"/>
</dbReference>
<dbReference type="InterPro" id="IPR029060">
    <property type="entry name" value="PIN-like_dom_sf"/>
</dbReference>
<dbReference type="RefSeq" id="WP_006622746.1">
    <property type="nucleotide sequence ID" value="NZ_JBBWYZ010000041.1"/>
</dbReference>
<dbReference type="CDD" id="cd18738">
    <property type="entry name" value="PIN_VapC4-5_FitB-like"/>
    <property type="match status" value="1"/>
</dbReference>
<evidence type="ECO:0000256" key="4">
    <source>
        <dbReference type="ARBA" id="ARBA00022723"/>
    </source>
</evidence>
<evidence type="ECO:0000259" key="9">
    <source>
        <dbReference type="Pfam" id="PF01850"/>
    </source>
</evidence>
<name>A0ABU9EWA0_LIMFS</name>
<dbReference type="Proteomes" id="UP001387447">
    <property type="component" value="Unassembled WGS sequence"/>
</dbReference>
<comment type="function">
    <text evidence="8">Toxic component of a toxin-antitoxin (TA) system. An RNase.</text>
</comment>
<evidence type="ECO:0000256" key="7">
    <source>
        <dbReference type="ARBA" id="ARBA00038093"/>
    </source>
</evidence>
<dbReference type="InterPro" id="IPR022907">
    <property type="entry name" value="VapC_family"/>
</dbReference>
<dbReference type="EC" id="3.1.-.-" evidence="8"/>
<comment type="caution">
    <text evidence="10">The sequence shown here is derived from an EMBL/GenBank/DDBJ whole genome shotgun (WGS) entry which is preliminary data.</text>
</comment>
<keyword evidence="6 8" id="KW-0460">Magnesium</keyword>
<dbReference type="EMBL" id="JBBWYZ010000041">
    <property type="protein sequence ID" value="MEK9515385.1"/>
    <property type="molecule type" value="Genomic_DNA"/>
</dbReference>
<comment type="cofactor">
    <cofactor evidence="1 8">
        <name>Mg(2+)</name>
        <dbReference type="ChEBI" id="CHEBI:18420"/>
    </cofactor>
</comment>
<dbReference type="SUPFAM" id="SSF88723">
    <property type="entry name" value="PIN domain-like"/>
    <property type="match status" value="1"/>
</dbReference>
<dbReference type="Gene3D" id="3.40.50.1010">
    <property type="entry name" value="5'-nuclease"/>
    <property type="match status" value="1"/>
</dbReference>
<keyword evidence="11" id="KW-1185">Reference proteome</keyword>
<evidence type="ECO:0000256" key="2">
    <source>
        <dbReference type="ARBA" id="ARBA00022649"/>
    </source>
</evidence>
<protein>
    <recommendedName>
        <fullName evidence="8">Ribonuclease VapC</fullName>
        <shortName evidence="8">RNase VapC</shortName>
        <ecNumber evidence="8">3.1.-.-</ecNumber>
    </recommendedName>
    <alternativeName>
        <fullName evidence="8">Toxin VapC</fullName>
    </alternativeName>
</protein>